<accession>N0E0D0</accession>
<name>N0E0D0_9MICO</name>
<keyword evidence="4" id="KW-1185">Reference proteome</keyword>
<dbReference type="SUPFAM" id="SSF50249">
    <property type="entry name" value="Nucleic acid-binding proteins"/>
    <property type="match status" value="1"/>
</dbReference>
<dbReference type="PROSITE" id="PS50935">
    <property type="entry name" value="SSB"/>
    <property type="match status" value="1"/>
</dbReference>
<gene>
    <name evidence="3" type="ORF">BN10_560025</name>
</gene>
<dbReference type="eggNOG" id="COG0629">
    <property type="taxonomic scope" value="Bacteria"/>
</dbReference>
<dbReference type="RefSeq" id="WP_010850181.1">
    <property type="nucleotide sequence ID" value="NZ_HF570956.1"/>
</dbReference>
<evidence type="ECO:0008006" key="5">
    <source>
        <dbReference type="Google" id="ProtNLM"/>
    </source>
</evidence>
<sequence>MAGSYVNQVRLVGRVSDVGEARQLPSGDTVHAWRLVVPREDKATRSGRKQPDVIDVVCWSAVTRRAAGRLQIGQDVEVEGALRRRFFRTAAGVGSRYEVEVRNLTRLRIESLP</sequence>
<dbReference type="Proteomes" id="UP000013167">
    <property type="component" value="Unassembled WGS sequence"/>
</dbReference>
<protein>
    <recommendedName>
        <fullName evidence="5">Single-stranded DNA-binding protein</fullName>
    </recommendedName>
</protein>
<keyword evidence="1 2" id="KW-0238">DNA-binding</keyword>
<evidence type="ECO:0000313" key="3">
    <source>
        <dbReference type="EMBL" id="CCH70332.1"/>
    </source>
</evidence>
<evidence type="ECO:0000256" key="1">
    <source>
        <dbReference type="ARBA" id="ARBA00023125"/>
    </source>
</evidence>
<dbReference type="AlphaFoldDB" id="N0E0D0"/>
<evidence type="ECO:0000313" key="4">
    <source>
        <dbReference type="Proteomes" id="UP000013167"/>
    </source>
</evidence>
<organism evidence="3 4">
    <name type="scientific">Phycicoccus elongatus Lp2</name>
    <dbReference type="NCBI Taxonomy" id="1193181"/>
    <lineage>
        <taxon>Bacteria</taxon>
        <taxon>Bacillati</taxon>
        <taxon>Actinomycetota</taxon>
        <taxon>Actinomycetes</taxon>
        <taxon>Micrococcales</taxon>
        <taxon>Intrasporangiaceae</taxon>
        <taxon>Phycicoccus</taxon>
    </lineage>
</organism>
<dbReference type="HOGENOM" id="CLU_151276_1_0_11"/>
<dbReference type="InterPro" id="IPR012340">
    <property type="entry name" value="NA-bd_OB-fold"/>
</dbReference>
<dbReference type="InterPro" id="IPR000424">
    <property type="entry name" value="Primosome_PriB/ssb"/>
</dbReference>
<proteinExistence type="predicted"/>
<dbReference type="Gene3D" id="2.40.50.140">
    <property type="entry name" value="Nucleic acid-binding proteins"/>
    <property type="match status" value="1"/>
</dbReference>
<dbReference type="Pfam" id="PF00436">
    <property type="entry name" value="SSB"/>
    <property type="match status" value="1"/>
</dbReference>
<dbReference type="GO" id="GO:0003697">
    <property type="term" value="F:single-stranded DNA binding"/>
    <property type="evidence" value="ECO:0007669"/>
    <property type="project" value="InterPro"/>
</dbReference>
<comment type="caution">
    <text evidence="3">The sequence shown here is derived from an EMBL/GenBank/DDBJ whole genome shotgun (WGS) entry which is preliminary data.</text>
</comment>
<reference evidence="3 4" key="1">
    <citation type="journal article" date="2013" name="ISME J.">
        <title>A metabolic model for members of the genus Tetrasphaera involved in enhanced biological phosphorus removal.</title>
        <authorList>
            <person name="Kristiansen R."/>
            <person name="Nguyen H.T.T."/>
            <person name="Saunders A.M."/>
            <person name="Nielsen J.L."/>
            <person name="Wimmer R."/>
            <person name="Le V.Q."/>
            <person name="McIlroy S.J."/>
            <person name="Petrovski S."/>
            <person name="Seviour R.J."/>
            <person name="Calteau A."/>
            <person name="Nielsen K.L."/>
            <person name="Nielsen P.H."/>
        </authorList>
    </citation>
    <scope>NUCLEOTIDE SEQUENCE [LARGE SCALE GENOMIC DNA]</scope>
    <source>
        <strain evidence="3 4">Lp2</strain>
    </source>
</reference>
<dbReference type="STRING" id="1193181.BN10_560025"/>
<evidence type="ECO:0000256" key="2">
    <source>
        <dbReference type="PROSITE-ProRule" id="PRU00252"/>
    </source>
</evidence>
<dbReference type="EMBL" id="CAIZ01000126">
    <property type="protein sequence ID" value="CCH70332.1"/>
    <property type="molecule type" value="Genomic_DNA"/>
</dbReference>
<dbReference type="OrthoDB" id="5186768at2"/>